<evidence type="ECO:0000259" key="11">
    <source>
        <dbReference type="Pfam" id="PF02767"/>
    </source>
</evidence>
<dbReference type="Pfam" id="PF02767">
    <property type="entry name" value="DNA_pol3_beta_2"/>
    <property type="match status" value="1"/>
</dbReference>
<evidence type="ECO:0000256" key="6">
    <source>
        <dbReference type="ARBA" id="ARBA00022705"/>
    </source>
</evidence>
<evidence type="ECO:0000256" key="8">
    <source>
        <dbReference type="ARBA" id="ARBA00023125"/>
    </source>
</evidence>
<comment type="subunit">
    <text evidence="9">Forms a ring-shaped head-to-tail homodimer around DNA.</text>
</comment>
<evidence type="ECO:0000256" key="4">
    <source>
        <dbReference type="ARBA" id="ARBA00022679"/>
    </source>
</evidence>
<keyword evidence="7 9" id="KW-0239">DNA-directed DNA polymerase</keyword>
<evidence type="ECO:0000256" key="2">
    <source>
        <dbReference type="ARBA" id="ARBA00010752"/>
    </source>
</evidence>
<keyword evidence="3 9" id="KW-0963">Cytoplasm</keyword>
<keyword evidence="14" id="KW-1185">Reference proteome</keyword>
<dbReference type="PANTHER" id="PTHR30478">
    <property type="entry name" value="DNA POLYMERASE III SUBUNIT BETA"/>
    <property type="match status" value="1"/>
</dbReference>
<feature type="domain" description="DNA polymerase III beta sliding clamp C-terminal" evidence="12">
    <location>
        <begin position="264"/>
        <end position="387"/>
    </location>
</feature>
<comment type="function">
    <text evidence="9">Confers DNA tethering and processivity to DNA polymerases and other proteins. Acts as a clamp, forming a ring around DNA (a reaction catalyzed by the clamp-loading complex) which diffuses in an ATP-independent manner freely and bidirectionally along dsDNA. Initially characterized for its ability to contact the catalytic subunit of DNA polymerase III (Pol III), a complex, multichain enzyme responsible for most of the replicative synthesis in bacteria; Pol III exhibits 3'-5' exonuclease proofreading activity. The beta chain is required for initiation of replication as well as for processivity of DNA replication.</text>
</comment>
<dbReference type="InterPro" id="IPR022637">
    <property type="entry name" value="DNA_polIII_beta_cen"/>
</dbReference>
<comment type="similarity">
    <text evidence="2 9">Belongs to the beta sliding clamp family.</text>
</comment>
<dbReference type="InterPro" id="IPR001001">
    <property type="entry name" value="DNA_polIII_beta"/>
</dbReference>
<evidence type="ECO:0000256" key="3">
    <source>
        <dbReference type="ARBA" id="ARBA00022490"/>
    </source>
</evidence>
<comment type="subcellular location">
    <subcellularLocation>
        <location evidence="1 9">Cytoplasm</location>
    </subcellularLocation>
</comment>
<gene>
    <name evidence="13" type="primary">dnaN</name>
    <name evidence="13" type="ORF">O1G21_40105</name>
</gene>
<protein>
    <recommendedName>
        <fullName evidence="9">Beta sliding clamp</fullName>
    </recommendedName>
</protein>
<keyword evidence="6 9" id="KW-0235">DNA replication</keyword>
<dbReference type="EMBL" id="CP115451">
    <property type="protein sequence ID" value="WBP91996.1"/>
    <property type="molecule type" value="Genomic_DNA"/>
</dbReference>
<sequence>MKLRVFAAPLAEAVAFAARALPTRPPVPVLAGILLRTDESGLHLAAFDYETAATTRVDAEIADDGTTLVSGRLLNEICKTLPKAAEVDIELSGSRLLVTSGTARFTLPTLPVEEYPQLPGVPDTVLTVQADTLADAVAQVAVAASTEESLPVLTAVQLLLEDDRITLAATDRYRFAVRELTVQPTGTLPAVKPKTGKKKDEADDGAVLIPAKFLAEATRAMTGEHPVAVGWSDGQLTLTTAGSSIGTRLLDGDFPRHRGVFPTPADAELTVTVPTDEALAALKRVALVASDKTPVRLTVTDDGQQLLLEAGHGDDAHAVDRIPCNTTGHLDGATIAFNPGYLADALKALTAPEARLHATSATKPALLTGHSGELADTDYQHLLMPIRLNG</sequence>
<evidence type="ECO:0000313" key="13">
    <source>
        <dbReference type="EMBL" id="WBP91996.1"/>
    </source>
</evidence>
<dbReference type="PANTHER" id="PTHR30478:SF0">
    <property type="entry name" value="BETA SLIDING CLAMP"/>
    <property type="match status" value="1"/>
</dbReference>
<keyword evidence="8" id="KW-0238">DNA-binding</keyword>
<dbReference type="Proteomes" id="UP001212821">
    <property type="component" value="Plasmid punmamed2"/>
</dbReference>
<geneLocation type="plasmid" evidence="13 14">
    <name>punmamed2</name>
</geneLocation>
<dbReference type="InterPro" id="IPR022635">
    <property type="entry name" value="DNA_polIII_beta_C"/>
</dbReference>
<dbReference type="GO" id="GO:0003887">
    <property type="term" value="F:DNA-directed DNA polymerase activity"/>
    <property type="evidence" value="ECO:0007669"/>
    <property type="project" value="UniProtKB-EC"/>
</dbReference>
<evidence type="ECO:0000256" key="1">
    <source>
        <dbReference type="ARBA" id="ARBA00004496"/>
    </source>
</evidence>
<dbReference type="SMART" id="SM00480">
    <property type="entry name" value="POL3Bc"/>
    <property type="match status" value="1"/>
</dbReference>
<evidence type="ECO:0000256" key="9">
    <source>
        <dbReference type="PIRNR" id="PIRNR000804"/>
    </source>
</evidence>
<keyword evidence="13" id="KW-0614">Plasmid</keyword>
<dbReference type="NCBIfam" id="TIGR00663">
    <property type="entry name" value="dnan"/>
    <property type="match status" value="1"/>
</dbReference>
<evidence type="ECO:0000256" key="7">
    <source>
        <dbReference type="ARBA" id="ARBA00022932"/>
    </source>
</evidence>
<dbReference type="CDD" id="cd00140">
    <property type="entry name" value="beta_clamp"/>
    <property type="match status" value="1"/>
</dbReference>
<keyword evidence="5 9" id="KW-0548">Nucleotidyltransferase</keyword>
<dbReference type="RefSeq" id="WP_270151642.1">
    <property type="nucleotide sequence ID" value="NZ_CP115451.1"/>
</dbReference>
<feature type="domain" description="DNA polymerase III beta sliding clamp central" evidence="11">
    <location>
        <begin position="128"/>
        <end position="255"/>
    </location>
</feature>
<dbReference type="Gene3D" id="3.10.150.10">
    <property type="entry name" value="DNA Polymerase III, subunit A, domain 2"/>
    <property type="match status" value="3"/>
</dbReference>
<keyword evidence="4 9" id="KW-0808">Transferase</keyword>
<name>A0ABY7QGS6_9ACTN</name>
<dbReference type="SUPFAM" id="SSF55979">
    <property type="entry name" value="DNA clamp"/>
    <property type="match status" value="3"/>
</dbReference>
<organism evidence="13 14">
    <name type="scientific">Kitasatospora cathayae</name>
    <dbReference type="NCBI Taxonomy" id="3004092"/>
    <lineage>
        <taxon>Bacteria</taxon>
        <taxon>Bacillati</taxon>
        <taxon>Actinomycetota</taxon>
        <taxon>Actinomycetes</taxon>
        <taxon>Kitasatosporales</taxon>
        <taxon>Streptomycetaceae</taxon>
        <taxon>Kitasatospora</taxon>
    </lineage>
</organism>
<evidence type="ECO:0000259" key="10">
    <source>
        <dbReference type="Pfam" id="PF00712"/>
    </source>
</evidence>
<evidence type="ECO:0000259" key="12">
    <source>
        <dbReference type="Pfam" id="PF02768"/>
    </source>
</evidence>
<evidence type="ECO:0000313" key="14">
    <source>
        <dbReference type="Proteomes" id="UP001212821"/>
    </source>
</evidence>
<reference evidence="13 14" key="1">
    <citation type="submission" date="2022-12" db="EMBL/GenBank/DDBJ databases">
        <title>HUAS 3-15.</title>
        <authorList>
            <person name="Mo P."/>
        </authorList>
    </citation>
    <scope>NUCLEOTIDE SEQUENCE [LARGE SCALE GENOMIC DNA]</scope>
    <source>
        <strain evidence="13 14">HUAS 3-15</strain>
        <plasmid evidence="13 14">punmamed2</plasmid>
    </source>
</reference>
<feature type="domain" description="DNA polymerase III beta sliding clamp N-terminal" evidence="10">
    <location>
        <begin position="1"/>
        <end position="119"/>
    </location>
</feature>
<proteinExistence type="inferred from homology"/>
<dbReference type="InterPro" id="IPR046938">
    <property type="entry name" value="DNA_clamp_sf"/>
</dbReference>
<dbReference type="InterPro" id="IPR022634">
    <property type="entry name" value="DNA_polIII_beta_N"/>
</dbReference>
<evidence type="ECO:0000256" key="5">
    <source>
        <dbReference type="ARBA" id="ARBA00022695"/>
    </source>
</evidence>
<dbReference type="Pfam" id="PF00712">
    <property type="entry name" value="DNA_pol3_beta"/>
    <property type="match status" value="1"/>
</dbReference>
<dbReference type="PIRSF" id="PIRSF000804">
    <property type="entry name" value="DNA_pol_III_b"/>
    <property type="match status" value="1"/>
</dbReference>
<dbReference type="Pfam" id="PF02768">
    <property type="entry name" value="DNA_pol3_beta_3"/>
    <property type="match status" value="1"/>
</dbReference>
<accession>A0ABY7QGS6</accession>